<evidence type="ECO:0000313" key="7">
    <source>
        <dbReference type="EMBL" id="QPS08961.1"/>
    </source>
</evidence>
<name>A0A7T2S4W1_DELAC</name>
<dbReference type="AlphaFoldDB" id="A0A7T2S4W1"/>
<evidence type="ECO:0000256" key="5">
    <source>
        <dbReference type="ARBA" id="ARBA00023136"/>
    </source>
</evidence>
<organism evidence="7 8">
    <name type="scientific">Delftia acidovorans</name>
    <name type="common">Pseudomonas acidovorans</name>
    <name type="synonym">Comamonas acidovorans</name>
    <dbReference type="NCBI Taxonomy" id="80866"/>
    <lineage>
        <taxon>Bacteria</taxon>
        <taxon>Pseudomonadati</taxon>
        <taxon>Pseudomonadota</taxon>
        <taxon>Betaproteobacteria</taxon>
        <taxon>Burkholderiales</taxon>
        <taxon>Comamonadaceae</taxon>
        <taxon>Delftia</taxon>
    </lineage>
</organism>
<dbReference type="PANTHER" id="PTHR23427">
    <property type="entry name" value="SURFEIT LOCUS PROTEIN"/>
    <property type="match status" value="1"/>
</dbReference>
<comment type="caution">
    <text evidence="6">Lacks conserved residue(s) required for the propagation of feature annotation.</text>
</comment>
<keyword evidence="4 6" id="KW-1133">Transmembrane helix</keyword>
<comment type="similarity">
    <text evidence="2 6">Belongs to the SURF1 family.</text>
</comment>
<evidence type="ECO:0000256" key="6">
    <source>
        <dbReference type="RuleBase" id="RU363076"/>
    </source>
</evidence>
<keyword evidence="3 6" id="KW-0812">Transmembrane</keyword>
<dbReference type="Pfam" id="PF02104">
    <property type="entry name" value="SURF1"/>
    <property type="match status" value="1"/>
</dbReference>
<dbReference type="PANTHER" id="PTHR23427:SF2">
    <property type="entry name" value="SURFEIT LOCUS PROTEIN 1"/>
    <property type="match status" value="1"/>
</dbReference>
<accession>A0A7T2S4W1</accession>
<reference evidence="7 8" key="1">
    <citation type="submission" date="2020-12" db="EMBL/GenBank/DDBJ databases">
        <title>FDA dAtabase for Regulatory Grade micrObial Sequences (FDA-ARGOS): Supporting development and validation of Infectious Disease Dx tests.</title>
        <authorList>
            <person name="Sproer C."/>
            <person name="Gronow S."/>
            <person name="Severitt S."/>
            <person name="Schroder I."/>
            <person name="Tallon L."/>
            <person name="Sadzewicz L."/>
            <person name="Zhao X."/>
            <person name="Boylan J."/>
            <person name="Ott S."/>
            <person name="Bowen H."/>
            <person name="Vavikolanu K."/>
            <person name="Mehta A."/>
            <person name="Aluvathingal J."/>
            <person name="Nadendla S."/>
            <person name="Lowell S."/>
            <person name="Myers T."/>
            <person name="Yan Y."/>
            <person name="Sichtig H."/>
        </authorList>
    </citation>
    <scope>NUCLEOTIDE SEQUENCE [LARGE SCALE GENOMIC DNA]</scope>
    <source>
        <strain evidence="7 8">FDAARGOS_909</strain>
    </source>
</reference>
<feature type="transmembrane region" description="Helical" evidence="6">
    <location>
        <begin position="210"/>
        <end position="230"/>
    </location>
</feature>
<dbReference type="CDD" id="cd06662">
    <property type="entry name" value="SURF1"/>
    <property type="match status" value="1"/>
</dbReference>
<dbReference type="InterPro" id="IPR002994">
    <property type="entry name" value="Surf1/Shy1"/>
</dbReference>
<gene>
    <name evidence="7" type="ORF">I6G66_02590</name>
</gene>
<dbReference type="PROSITE" id="PS50895">
    <property type="entry name" value="SURF1"/>
    <property type="match status" value="1"/>
</dbReference>
<dbReference type="InterPro" id="IPR045214">
    <property type="entry name" value="Surf1/Surf4"/>
</dbReference>
<keyword evidence="5 6" id="KW-0472">Membrane</keyword>
<comment type="subcellular location">
    <subcellularLocation>
        <location evidence="6">Cell membrane</location>
        <topology evidence="6">Multi-pass membrane protein</topology>
    </subcellularLocation>
    <subcellularLocation>
        <location evidence="1">Membrane</location>
    </subcellularLocation>
</comment>
<evidence type="ECO:0000256" key="1">
    <source>
        <dbReference type="ARBA" id="ARBA00004370"/>
    </source>
</evidence>
<dbReference type="Proteomes" id="UP000594778">
    <property type="component" value="Chromosome"/>
</dbReference>
<dbReference type="GO" id="GO:0005886">
    <property type="term" value="C:plasma membrane"/>
    <property type="evidence" value="ECO:0007669"/>
    <property type="project" value="UniProtKB-SubCell"/>
</dbReference>
<protein>
    <recommendedName>
        <fullName evidence="6">SURF1-like protein</fullName>
    </recommendedName>
</protein>
<evidence type="ECO:0000256" key="2">
    <source>
        <dbReference type="ARBA" id="ARBA00007165"/>
    </source>
</evidence>
<dbReference type="RefSeq" id="WP_197956074.1">
    <property type="nucleotide sequence ID" value="NZ_CP065668.1"/>
</dbReference>
<keyword evidence="6" id="KW-1003">Cell membrane</keyword>
<evidence type="ECO:0000256" key="3">
    <source>
        <dbReference type="ARBA" id="ARBA00022692"/>
    </source>
</evidence>
<proteinExistence type="inferred from homology"/>
<sequence>MLISVGIALFLGFIFLGSWQVQRRAWKLDLIERVDQRVHAAPAALPPPAEWPQITAADHEYRAVQASGHWLAGKTVLTQAVTELGAGFWVLTPLQMDDGNQVLVNRGFIPTAQRARWQDQPAQAPQDQDQDPVTVAGLLRISEPRGGFLRENDPAQQRWFSRDVAAIAQAQGLDHAAPYFIDAGLPGQPVADGTWPRPGMTVIRFPNSHLVYALTWYGLALMVVGAAWLVRRNDRQASSKQQAASRKAVKP</sequence>
<dbReference type="EMBL" id="CP065668">
    <property type="protein sequence ID" value="QPS08961.1"/>
    <property type="molecule type" value="Genomic_DNA"/>
</dbReference>
<evidence type="ECO:0000256" key="4">
    <source>
        <dbReference type="ARBA" id="ARBA00022989"/>
    </source>
</evidence>
<evidence type="ECO:0000313" key="8">
    <source>
        <dbReference type="Proteomes" id="UP000594778"/>
    </source>
</evidence>